<keyword evidence="1" id="KW-0472">Membrane</keyword>
<protein>
    <submittedName>
        <fullName evidence="2">Uncharacterized protein</fullName>
    </submittedName>
</protein>
<dbReference type="STRING" id="1134510.O9A_00978"/>
<feature type="transmembrane region" description="Helical" evidence="1">
    <location>
        <begin position="36"/>
        <end position="62"/>
    </location>
</feature>
<dbReference type="eggNOG" id="ENOG50319UV">
    <property type="taxonomic scope" value="Bacteria"/>
</dbReference>
<dbReference type="OrthoDB" id="7926656at2"/>
<accession>A0A067WE79</accession>
<keyword evidence="1" id="KW-1133">Transmembrane helix</keyword>
<dbReference type="PATRIC" id="fig|1134510.3.peg.1114"/>
<name>A0A067WE79_9HYPH</name>
<feature type="transmembrane region" description="Helical" evidence="1">
    <location>
        <begin position="68"/>
        <end position="101"/>
    </location>
</feature>
<proteinExistence type="predicted"/>
<evidence type="ECO:0000256" key="1">
    <source>
        <dbReference type="SAM" id="Phobius"/>
    </source>
</evidence>
<organism evidence="2 3">
    <name type="scientific">Bartonella koehlerae C-29</name>
    <dbReference type="NCBI Taxonomy" id="1134510"/>
    <lineage>
        <taxon>Bacteria</taxon>
        <taxon>Pseudomonadati</taxon>
        <taxon>Pseudomonadota</taxon>
        <taxon>Alphaproteobacteria</taxon>
        <taxon>Hyphomicrobiales</taxon>
        <taxon>Bartonellaceae</taxon>
        <taxon>Bartonella</taxon>
    </lineage>
</organism>
<evidence type="ECO:0000313" key="2">
    <source>
        <dbReference type="EMBL" id="KEC55098.1"/>
    </source>
</evidence>
<dbReference type="AlphaFoldDB" id="A0A067WE79"/>
<gene>
    <name evidence="2" type="ORF">O9A_00978</name>
</gene>
<dbReference type="HOGENOM" id="CLU_179807_0_0_5"/>
<keyword evidence="3" id="KW-1185">Reference proteome</keyword>
<evidence type="ECO:0000313" key="3">
    <source>
        <dbReference type="Proteomes" id="UP000027015"/>
    </source>
</evidence>
<sequence length="119" mass="13157">MKEKNVTDFKTYSNVDSYNSDKRNFLKKICHFIKELVFIGGLNGSVSGAIAAILAAYGYIALPGFGPIIAMSTGIALFVGTIIGAMIGSIMGVFISIFCILWETYIHHNNYFSYKLRNE</sequence>
<reference evidence="2 3" key="1">
    <citation type="submission" date="2012-04" db="EMBL/GenBank/DDBJ databases">
        <title>The Genome Sequence of Bartonella koehlerae C-29.</title>
        <authorList>
            <consortium name="The Broad Institute Genome Sequencing Platform"/>
            <consortium name="The Broad Institute Genome Sequencing Center for Infectious Disease"/>
            <person name="Feldgarden M."/>
            <person name="Kirby J."/>
            <person name="Kosoy M."/>
            <person name="Birtles R."/>
            <person name="Probert W.S."/>
            <person name="Chiaraviglio L."/>
            <person name="Walker B."/>
            <person name="Young S.K."/>
            <person name="Zeng Q."/>
            <person name="Gargeya S."/>
            <person name="Fitzgerald M."/>
            <person name="Haas B."/>
            <person name="Abouelleil A."/>
            <person name="Alvarado L."/>
            <person name="Arachchi H.M."/>
            <person name="Berlin A.M."/>
            <person name="Chapman S.B."/>
            <person name="Goldberg J."/>
            <person name="Griggs A."/>
            <person name="Gujja S."/>
            <person name="Hansen M."/>
            <person name="Howarth C."/>
            <person name="Imamovic A."/>
            <person name="Larimer J."/>
            <person name="McCowen C."/>
            <person name="Montmayeur A."/>
            <person name="Murphy C."/>
            <person name="Neiman D."/>
            <person name="Pearson M."/>
            <person name="Priest M."/>
            <person name="Roberts A."/>
            <person name="Saif S."/>
            <person name="Shea T."/>
            <person name="Sisk P."/>
            <person name="Sykes S."/>
            <person name="Wortman J."/>
            <person name="Nusbaum C."/>
            <person name="Birren B."/>
        </authorList>
    </citation>
    <scope>NUCLEOTIDE SEQUENCE [LARGE SCALE GENOMIC DNA]</scope>
    <source>
        <strain evidence="2 3">C-29</strain>
    </source>
</reference>
<comment type="caution">
    <text evidence="2">The sequence shown here is derived from an EMBL/GenBank/DDBJ whole genome shotgun (WGS) entry which is preliminary data.</text>
</comment>
<keyword evidence="1" id="KW-0812">Transmembrane</keyword>
<dbReference type="EMBL" id="AHPL01000008">
    <property type="protein sequence ID" value="KEC55098.1"/>
    <property type="molecule type" value="Genomic_DNA"/>
</dbReference>
<dbReference type="Proteomes" id="UP000027015">
    <property type="component" value="Unassembled WGS sequence"/>
</dbReference>